<sequence length="308" mass="35508">MYLRSGKLAKKQKRPTRNPKEIFKRLPVPKKPQDFSLALEFIKEVMENEKEPPPYFLIRRNVFMIKRKRDDSDDGVGCGCGSTGDTCGEDCECRVQSMSCSKNCNCRDNCCNMPFRKERRLKVVKTEHCGWGAQAAEFIRKGDFVIEYTGEVINDAMCEKRLWEMKGRRSICNFYMCEIAKDFIIDATTKGNVSRYLNHSCLPNCKLEKWRVDGETRVGVFALRDINVGESVTYDYKYIEFGPNVKCCCGAPNCRGAIGERFNSNRVKSRCSEFCIKWGFQQKRSSLLTQSPPLFDGLRTQKKQQSAW</sequence>
<dbReference type="PROSITE" id="PS51578">
    <property type="entry name" value="SAM_MT43_SET2_2"/>
    <property type="match status" value="1"/>
</dbReference>
<accession>A0ABP1B6S2</accession>
<feature type="domain" description="AWS" evidence="10">
    <location>
        <begin position="73"/>
        <end position="119"/>
    </location>
</feature>
<dbReference type="Proteomes" id="UP001497522">
    <property type="component" value="Chromosome 2"/>
</dbReference>
<name>A0ABP1B6S2_9BRYO</name>
<keyword evidence="6" id="KW-0949">S-adenosyl-L-methionine</keyword>
<dbReference type="Pfam" id="PF00856">
    <property type="entry name" value="SET"/>
    <property type="match status" value="1"/>
</dbReference>
<keyword evidence="4" id="KW-0489">Methyltransferase</keyword>
<evidence type="ECO:0000256" key="3">
    <source>
        <dbReference type="ARBA" id="ARBA00022454"/>
    </source>
</evidence>
<dbReference type="InterPro" id="IPR006560">
    <property type="entry name" value="AWS_dom"/>
</dbReference>
<evidence type="ECO:0008006" key="13">
    <source>
        <dbReference type="Google" id="ProtNLM"/>
    </source>
</evidence>
<organism evidence="11 12">
    <name type="scientific">Sphagnum jensenii</name>
    <dbReference type="NCBI Taxonomy" id="128206"/>
    <lineage>
        <taxon>Eukaryota</taxon>
        <taxon>Viridiplantae</taxon>
        <taxon>Streptophyta</taxon>
        <taxon>Embryophyta</taxon>
        <taxon>Bryophyta</taxon>
        <taxon>Sphagnophytina</taxon>
        <taxon>Sphagnopsida</taxon>
        <taxon>Sphagnales</taxon>
        <taxon>Sphagnaceae</taxon>
        <taxon>Sphagnum</taxon>
    </lineage>
</organism>
<comment type="subcellular location">
    <subcellularLocation>
        <location evidence="2">Chromosome</location>
    </subcellularLocation>
    <subcellularLocation>
        <location evidence="1">Nucleus</location>
    </subcellularLocation>
</comment>
<dbReference type="InterPro" id="IPR046341">
    <property type="entry name" value="SET_dom_sf"/>
</dbReference>
<evidence type="ECO:0000313" key="12">
    <source>
        <dbReference type="Proteomes" id="UP001497522"/>
    </source>
</evidence>
<dbReference type="EMBL" id="OZ023703">
    <property type="protein sequence ID" value="CAK9870537.1"/>
    <property type="molecule type" value="Genomic_DNA"/>
</dbReference>
<evidence type="ECO:0000313" key="11">
    <source>
        <dbReference type="EMBL" id="CAK9870537.1"/>
    </source>
</evidence>
<evidence type="ECO:0000256" key="2">
    <source>
        <dbReference type="ARBA" id="ARBA00004286"/>
    </source>
</evidence>
<dbReference type="Gene3D" id="2.170.270.10">
    <property type="entry name" value="SET domain"/>
    <property type="match status" value="1"/>
</dbReference>
<evidence type="ECO:0000256" key="7">
    <source>
        <dbReference type="ARBA" id="ARBA00023242"/>
    </source>
</evidence>
<evidence type="ECO:0000256" key="4">
    <source>
        <dbReference type="ARBA" id="ARBA00022603"/>
    </source>
</evidence>
<feature type="domain" description="Post-SET" evidence="9">
    <location>
        <begin position="243"/>
        <end position="259"/>
    </location>
</feature>
<gene>
    <name evidence="11" type="ORF">CSSPJE1EN2_LOCUS13205</name>
</gene>
<evidence type="ECO:0000256" key="6">
    <source>
        <dbReference type="ARBA" id="ARBA00022691"/>
    </source>
</evidence>
<evidence type="ECO:0000259" key="8">
    <source>
        <dbReference type="PROSITE" id="PS50280"/>
    </source>
</evidence>
<dbReference type="SUPFAM" id="SSF82199">
    <property type="entry name" value="SET domain"/>
    <property type="match status" value="1"/>
</dbReference>
<keyword evidence="7" id="KW-0539">Nucleus</keyword>
<dbReference type="InterPro" id="IPR001214">
    <property type="entry name" value="SET_dom"/>
</dbReference>
<evidence type="ECO:0000259" key="10">
    <source>
        <dbReference type="PROSITE" id="PS51215"/>
    </source>
</evidence>
<evidence type="ECO:0000259" key="9">
    <source>
        <dbReference type="PROSITE" id="PS50868"/>
    </source>
</evidence>
<proteinExistence type="predicted"/>
<reference evidence="11 12" key="1">
    <citation type="submission" date="2024-03" db="EMBL/GenBank/DDBJ databases">
        <authorList>
            <consortium name="ELIXIR-Norway"/>
            <consortium name="Elixir Norway"/>
        </authorList>
    </citation>
    <scope>NUCLEOTIDE SEQUENCE [LARGE SCALE GENOMIC DNA]</scope>
</reference>
<dbReference type="InterPro" id="IPR025787">
    <property type="entry name" value="Hist-Lys_N-MeTrfase_SET2_plant"/>
</dbReference>
<dbReference type="PROSITE" id="PS51215">
    <property type="entry name" value="AWS"/>
    <property type="match status" value="1"/>
</dbReference>
<dbReference type="PROSITE" id="PS50868">
    <property type="entry name" value="POST_SET"/>
    <property type="match status" value="1"/>
</dbReference>
<evidence type="ECO:0000256" key="5">
    <source>
        <dbReference type="ARBA" id="ARBA00022679"/>
    </source>
</evidence>
<dbReference type="PROSITE" id="PS50280">
    <property type="entry name" value="SET"/>
    <property type="match status" value="1"/>
</dbReference>
<dbReference type="InterPro" id="IPR050777">
    <property type="entry name" value="SET2_Histone-Lys_MeTrsfase"/>
</dbReference>
<dbReference type="PANTHER" id="PTHR22884">
    <property type="entry name" value="SET DOMAIN PROTEINS"/>
    <property type="match status" value="1"/>
</dbReference>
<keyword evidence="12" id="KW-1185">Reference proteome</keyword>
<keyword evidence="5" id="KW-0808">Transferase</keyword>
<evidence type="ECO:0000256" key="1">
    <source>
        <dbReference type="ARBA" id="ARBA00004123"/>
    </source>
</evidence>
<dbReference type="SMART" id="SM00317">
    <property type="entry name" value="SET"/>
    <property type="match status" value="1"/>
</dbReference>
<dbReference type="InterPro" id="IPR003616">
    <property type="entry name" value="Post-SET_dom"/>
</dbReference>
<keyword evidence="3" id="KW-0158">Chromosome</keyword>
<feature type="domain" description="SET" evidence="8">
    <location>
        <begin position="119"/>
        <end position="237"/>
    </location>
</feature>
<protein>
    <recommendedName>
        <fullName evidence="13">Histone-lysine N-methyltransferase</fullName>
    </recommendedName>
</protein>